<dbReference type="PANTHER" id="PTHR11477:SF37">
    <property type="entry name" value="SPEN PARALOGUE AND ORTHOLOGUE SPOC C-TERMINAL DOMAIN-CONTAINING PROTEIN"/>
    <property type="match status" value="1"/>
</dbReference>
<protein>
    <recommendedName>
        <fullName evidence="2">Spen paralogue and orthologue SPOC C-terminal domain-containing protein</fullName>
    </recommendedName>
</protein>
<feature type="compositionally biased region" description="Low complexity" evidence="1">
    <location>
        <begin position="67"/>
        <end position="77"/>
    </location>
</feature>
<dbReference type="Gramene" id="QL02p090013:mrna">
    <property type="protein sequence ID" value="QL02p090013:mrna"/>
    <property type="gene ID" value="QL02p090013"/>
</dbReference>
<feature type="domain" description="Spen paralogue and orthologue SPOC C-terminal" evidence="2">
    <location>
        <begin position="259"/>
        <end position="323"/>
    </location>
</feature>
<dbReference type="PANTHER" id="PTHR11477">
    <property type="entry name" value="TRANSCRIPTION FACTOR S-II ZINC FINGER DOMAIN-CONTAINING PROTEIN"/>
    <property type="match status" value="1"/>
</dbReference>
<dbReference type="GO" id="GO:0005634">
    <property type="term" value="C:nucleus"/>
    <property type="evidence" value="ECO:0007669"/>
    <property type="project" value="TreeGrafter"/>
</dbReference>
<evidence type="ECO:0000313" key="3">
    <source>
        <dbReference type="EnsemblPlants" id="QL02p090013:mrna"/>
    </source>
</evidence>
<organism evidence="3 4">
    <name type="scientific">Quercus lobata</name>
    <name type="common">Valley oak</name>
    <dbReference type="NCBI Taxonomy" id="97700"/>
    <lineage>
        <taxon>Eukaryota</taxon>
        <taxon>Viridiplantae</taxon>
        <taxon>Streptophyta</taxon>
        <taxon>Embryophyta</taxon>
        <taxon>Tracheophyta</taxon>
        <taxon>Spermatophyta</taxon>
        <taxon>Magnoliopsida</taxon>
        <taxon>eudicotyledons</taxon>
        <taxon>Gunneridae</taxon>
        <taxon>Pentapetalae</taxon>
        <taxon>rosids</taxon>
        <taxon>fabids</taxon>
        <taxon>Fagales</taxon>
        <taxon>Fagaceae</taxon>
        <taxon>Quercus</taxon>
    </lineage>
</organism>
<feature type="compositionally biased region" description="Basic and acidic residues" evidence="1">
    <location>
        <begin position="27"/>
        <end position="39"/>
    </location>
</feature>
<evidence type="ECO:0000313" key="4">
    <source>
        <dbReference type="Proteomes" id="UP000594261"/>
    </source>
</evidence>
<dbReference type="GO" id="GO:0006351">
    <property type="term" value="P:DNA-templated transcription"/>
    <property type="evidence" value="ECO:0007669"/>
    <property type="project" value="TreeGrafter"/>
</dbReference>
<proteinExistence type="predicted"/>
<dbReference type="AlphaFoldDB" id="A0A7N2R044"/>
<feature type="compositionally biased region" description="Polar residues" evidence="1">
    <location>
        <begin position="1"/>
        <end position="12"/>
    </location>
</feature>
<name>A0A7N2R044_QUELO</name>
<feature type="compositionally biased region" description="Low complexity" evidence="1">
    <location>
        <begin position="13"/>
        <end position="26"/>
    </location>
</feature>
<feature type="region of interest" description="Disordered" evidence="1">
    <location>
        <begin position="1"/>
        <end position="104"/>
    </location>
</feature>
<evidence type="ECO:0000259" key="2">
    <source>
        <dbReference type="Pfam" id="PF07744"/>
    </source>
</evidence>
<reference evidence="3" key="2">
    <citation type="submission" date="2021-01" db="UniProtKB">
        <authorList>
            <consortium name="EnsemblPlants"/>
        </authorList>
    </citation>
    <scope>IDENTIFICATION</scope>
</reference>
<keyword evidence="4" id="KW-1185">Reference proteome</keyword>
<dbReference type="Pfam" id="PF07744">
    <property type="entry name" value="SPOC"/>
    <property type="match status" value="1"/>
</dbReference>
<sequence>MPDTAYTEQIKLNSKPNSTNSKPNTENTERNSENTERLRFLSKKKNPQYTDKNQTPANPRSRRRNAAARSSSPSSLAPHRRSEIGLCSGAPSGPPSSSPVGDALSQGAFMENRILTPHSGTSESSRKRKLIAVDKQLTISESVHEYGFPKEIEENSLELFLNQSQLSIKTVGVRNQSKKDQFDGQNNLPETRQNCNGYYKNGAEKISIASPSMLPQSGQTSTVGPGSLLAPSHDLTHGSLKSTDRRKLLVRKVAPTFAEKLWDGSLQLNSSVNVFAVAFFKSGERMPNIKWCQSVEVKGKVRLEAFEKYIQDLPHSRNRGLMV</sequence>
<dbReference type="EnsemblPlants" id="QL02p090013:mrna">
    <property type="protein sequence ID" value="QL02p090013:mrna"/>
    <property type="gene ID" value="QL02p090013"/>
</dbReference>
<reference evidence="4" key="1">
    <citation type="journal article" date="2016" name="G3 (Bethesda)">
        <title>First Draft Assembly and Annotation of the Genome of a California Endemic Oak Quercus lobata Nee (Fagaceae).</title>
        <authorList>
            <person name="Sork V.L."/>
            <person name="Fitz-Gibbon S.T."/>
            <person name="Puiu D."/>
            <person name="Crepeau M."/>
            <person name="Gugger P.F."/>
            <person name="Sherman R."/>
            <person name="Stevens K."/>
            <person name="Langley C.H."/>
            <person name="Pellegrini M."/>
            <person name="Salzberg S.L."/>
        </authorList>
    </citation>
    <scope>NUCLEOTIDE SEQUENCE [LARGE SCALE GENOMIC DNA]</scope>
    <source>
        <strain evidence="4">cv. SW786</strain>
    </source>
</reference>
<dbReference type="InterPro" id="IPR012921">
    <property type="entry name" value="SPOC_C"/>
</dbReference>
<accession>A0A7N2R044</accession>
<dbReference type="InParanoid" id="A0A7N2R044"/>
<evidence type="ECO:0000256" key="1">
    <source>
        <dbReference type="SAM" id="MobiDB-lite"/>
    </source>
</evidence>
<dbReference type="Proteomes" id="UP000594261">
    <property type="component" value="Chromosome 2"/>
</dbReference>